<evidence type="ECO:0000313" key="4">
    <source>
        <dbReference type="Proteomes" id="UP001153069"/>
    </source>
</evidence>
<dbReference type="SMART" id="SM00726">
    <property type="entry name" value="UIM"/>
    <property type="match status" value="2"/>
</dbReference>
<evidence type="ECO:0000256" key="1">
    <source>
        <dbReference type="SAM" id="Coils"/>
    </source>
</evidence>
<proteinExistence type="predicted"/>
<feature type="compositionally biased region" description="Basic and acidic residues" evidence="2">
    <location>
        <begin position="46"/>
        <end position="55"/>
    </location>
</feature>
<name>A0A9N8F4B5_9STRA</name>
<dbReference type="PROSITE" id="PS50330">
    <property type="entry name" value="UIM"/>
    <property type="match status" value="1"/>
</dbReference>
<comment type="caution">
    <text evidence="3">The sequence shown here is derived from an EMBL/GenBank/DDBJ whole genome shotgun (WGS) entry which is preliminary data.</text>
</comment>
<protein>
    <submittedName>
        <fullName evidence="3">Uncharacterized protein</fullName>
    </submittedName>
</protein>
<reference evidence="3" key="1">
    <citation type="submission" date="2020-06" db="EMBL/GenBank/DDBJ databases">
        <authorList>
            <consortium name="Plant Systems Biology data submission"/>
        </authorList>
    </citation>
    <scope>NUCLEOTIDE SEQUENCE</scope>
    <source>
        <strain evidence="3">D6</strain>
    </source>
</reference>
<evidence type="ECO:0000256" key="2">
    <source>
        <dbReference type="SAM" id="MobiDB-lite"/>
    </source>
</evidence>
<keyword evidence="1" id="KW-0175">Coiled coil</keyword>
<evidence type="ECO:0000313" key="3">
    <source>
        <dbReference type="EMBL" id="CAB9531559.1"/>
    </source>
</evidence>
<accession>A0A9N8F4B5</accession>
<dbReference type="InterPro" id="IPR003903">
    <property type="entry name" value="UIM_dom"/>
</dbReference>
<feature type="coiled-coil region" evidence="1">
    <location>
        <begin position="57"/>
        <end position="92"/>
    </location>
</feature>
<dbReference type="AlphaFoldDB" id="A0A9N8F4B5"/>
<gene>
    <name evidence="3" type="ORF">SEMRO_3677_G350200.1</name>
</gene>
<feature type="region of interest" description="Disordered" evidence="2">
    <location>
        <begin position="1"/>
        <end position="55"/>
    </location>
</feature>
<keyword evidence="4" id="KW-1185">Reference proteome</keyword>
<sequence length="200" mass="21467">MADSPQVEESEKAEGSVPRESASSPVAPDPFPRKTWAMPKAPPKVEGTDPAKKKSLLEIMEEERNKEQETKVTEQRKLVQRLEQEEEAALLKAMQASMATGESGQEDDMDEDLKMALMISMQDQAQSHGKMPPSTPSAAVAYFPATAQVPPAAAAAAAVSNDGGLTEEEMKEIERALQDADAAENSTVDAASLKLALDDL</sequence>
<organism evidence="3 4">
    <name type="scientific">Seminavis robusta</name>
    <dbReference type="NCBI Taxonomy" id="568900"/>
    <lineage>
        <taxon>Eukaryota</taxon>
        <taxon>Sar</taxon>
        <taxon>Stramenopiles</taxon>
        <taxon>Ochrophyta</taxon>
        <taxon>Bacillariophyta</taxon>
        <taxon>Bacillariophyceae</taxon>
        <taxon>Bacillariophycidae</taxon>
        <taxon>Naviculales</taxon>
        <taxon>Naviculaceae</taxon>
        <taxon>Seminavis</taxon>
    </lineage>
</organism>
<dbReference type="EMBL" id="CAICTM010003675">
    <property type="protein sequence ID" value="CAB9531559.1"/>
    <property type="molecule type" value="Genomic_DNA"/>
</dbReference>
<dbReference type="OrthoDB" id="205248at2759"/>
<dbReference type="Proteomes" id="UP001153069">
    <property type="component" value="Unassembled WGS sequence"/>
</dbReference>
<feature type="non-terminal residue" evidence="3">
    <location>
        <position position="200"/>
    </location>
</feature>